<name>A0A7W2TTU7_9GAMM</name>
<dbReference type="RefSeq" id="WP_182168624.1">
    <property type="nucleotide sequence ID" value="NZ_JACFXU010000013.1"/>
</dbReference>
<keyword evidence="2" id="KW-1185">Reference proteome</keyword>
<dbReference type="Proteomes" id="UP000539350">
    <property type="component" value="Unassembled WGS sequence"/>
</dbReference>
<reference evidence="1 2" key="1">
    <citation type="submission" date="2020-07" db="EMBL/GenBank/DDBJ databases">
        <title>Halieaceae bacterium, F7430, whole genome shotgun sequencing project.</title>
        <authorList>
            <person name="Jiang S."/>
            <person name="Liu Z.W."/>
            <person name="Du Z.J."/>
        </authorList>
    </citation>
    <scope>NUCLEOTIDE SEQUENCE [LARGE SCALE GENOMIC DNA]</scope>
    <source>
        <strain evidence="1 2">F7430</strain>
    </source>
</reference>
<protein>
    <submittedName>
        <fullName evidence="1">Uncharacterized protein</fullName>
    </submittedName>
</protein>
<dbReference type="EMBL" id="JACFXU010000013">
    <property type="protein sequence ID" value="MBA6411763.1"/>
    <property type="molecule type" value="Genomic_DNA"/>
</dbReference>
<sequence>MEINGIDIRKESGGFYSARDIHRSSGKGSSYRPDVFLASGLAKNVAGSLNIMCDDESQHVKRSDDPHLGIFFSSVLSVAYAAWLEVAFSEFFKGVSKDVYALGYVDGEEAIEREVKGAVEQGYKVGYQECKRVMDEFVGSVAKHPVQKRSISSVDFWRSVFPESNDVPHEFLKYLLLRAASYRNMGRNGLLSEYDWEAGCYWMTPEFAFSVASFFGDGSQEHLSALRFISVDSAGEAWASEV</sequence>
<evidence type="ECO:0000313" key="2">
    <source>
        <dbReference type="Proteomes" id="UP000539350"/>
    </source>
</evidence>
<dbReference type="AlphaFoldDB" id="A0A7W2TTU7"/>
<organism evidence="1 2">
    <name type="scientific">Sediminihaliea albiluteola</name>
    <dbReference type="NCBI Taxonomy" id="2758564"/>
    <lineage>
        <taxon>Bacteria</taxon>
        <taxon>Pseudomonadati</taxon>
        <taxon>Pseudomonadota</taxon>
        <taxon>Gammaproteobacteria</taxon>
        <taxon>Cellvibrionales</taxon>
        <taxon>Halieaceae</taxon>
        <taxon>Sediminihaliea</taxon>
    </lineage>
</organism>
<proteinExistence type="predicted"/>
<evidence type="ECO:0000313" key="1">
    <source>
        <dbReference type="EMBL" id="MBA6411763.1"/>
    </source>
</evidence>
<comment type="caution">
    <text evidence="1">The sequence shown here is derived from an EMBL/GenBank/DDBJ whole genome shotgun (WGS) entry which is preliminary data.</text>
</comment>
<gene>
    <name evidence="1" type="ORF">H2508_01395</name>
</gene>
<accession>A0A7W2TTU7</accession>